<accession>A0A1E5VZZ1</accession>
<evidence type="ECO:0000313" key="4">
    <source>
        <dbReference type="EMBL" id="OEL30675.1"/>
    </source>
</evidence>
<keyword evidence="2" id="KW-0539">Nucleus</keyword>
<comment type="subcellular location">
    <subcellularLocation>
        <location evidence="1">Nucleus</location>
    </subcellularLocation>
</comment>
<dbReference type="EMBL" id="LWDX02025029">
    <property type="protein sequence ID" value="OEL30675.1"/>
    <property type="molecule type" value="Genomic_DNA"/>
</dbReference>
<comment type="caution">
    <text evidence="4">The sequence shown here is derived from an EMBL/GenBank/DDBJ whole genome shotgun (WGS) entry which is preliminary data.</text>
</comment>
<evidence type="ECO:0000256" key="2">
    <source>
        <dbReference type="ARBA" id="ARBA00023242"/>
    </source>
</evidence>
<dbReference type="OrthoDB" id="1938996at2759"/>
<dbReference type="GO" id="GO:0031011">
    <property type="term" value="C:Ino80 complex"/>
    <property type="evidence" value="ECO:0007669"/>
    <property type="project" value="InterPro"/>
</dbReference>
<proteinExistence type="predicted"/>
<name>A0A1E5VZZ1_9POAL</name>
<evidence type="ECO:0000313" key="5">
    <source>
        <dbReference type="Proteomes" id="UP000095767"/>
    </source>
</evidence>
<evidence type="ECO:0000256" key="1">
    <source>
        <dbReference type="ARBA" id="ARBA00004123"/>
    </source>
</evidence>
<evidence type="ECO:0000259" key="3">
    <source>
        <dbReference type="PROSITE" id="PS51916"/>
    </source>
</evidence>
<dbReference type="PANTHER" id="PTHR13052:SF3">
    <property type="entry name" value="NUCLEAR FACTOR RELATED TO KAPPA-B-BINDING PROTEIN"/>
    <property type="match status" value="1"/>
</dbReference>
<dbReference type="InterPro" id="IPR044867">
    <property type="entry name" value="DEUBAD_dom"/>
</dbReference>
<reference evidence="4 5" key="1">
    <citation type="submission" date="2016-09" db="EMBL/GenBank/DDBJ databases">
        <title>The draft genome of Dichanthelium oligosanthes: A C3 panicoid grass species.</title>
        <authorList>
            <person name="Studer A.J."/>
            <person name="Schnable J.C."/>
            <person name="Brutnell T.P."/>
        </authorList>
    </citation>
    <scope>NUCLEOTIDE SEQUENCE [LARGE SCALE GENOMIC DNA]</scope>
    <source>
        <strain evidence="5">cv. Kellogg 1175</strain>
        <tissue evidence="4">Leaf</tissue>
    </source>
</reference>
<keyword evidence="5" id="KW-1185">Reference proteome</keyword>
<dbReference type="PROSITE" id="PS51916">
    <property type="entry name" value="DEUBAD"/>
    <property type="match status" value="1"/>
</dbReference>
<dbReference type="CDD" id="cd21865">
    <property type="entry name" value="DEUBAD_NFRKB"/>
    <property type="match status" value="1"/>
</dbReference>
<organism evidence="4 5">
    <name type="scientific">Dichanthelium oligosanthes</name>
    <dbReference type="NCBI Taxonomy" id="888268"/>
    <lineage>
        <taxon>Eukaryota</taxon>
        <taxon>Viridiplantae</taxon>
        <taxon>Streptophyta</taxon>
        <taxon>Embryophyta</taxon>
        <taxon>Tracheophyta</taxon>
        <taxon>Spermatophyta</taxon>
        <taxon>Magnoliopsida</taxon>
        <taxon>Liliopsida</taxon>
        <taxon>Poales</taxon>
        <taxon>Poaceae</taxon>
        <taxon>PACMAD clade</taxon>
        <taxon>Panicoideae</taxon>
        <taxon>Panicodae</taxon>
        <taxon>Paniceae</taxon>
        <taxon>Dichantheliinae</taxon>
        <taxon>Dichanthelium</taxon>
    </lineage>
</organism>
<dbReference type="AlphaFoldDB" id="A0A1E5VZZ1"/>
<feature type="domain" description="DEUBAD" evidence="3">
    <location>
        <begin position="63"/>
        <end position="176"/>
    </location>
</feature>
<gene>
    <name evidence="4" type="ORF">BAE44_0008305</name>
</gene>
<dbReference type="Proteomes" id="UP000095767">
    <property type="component" value="Unassembled WGS sequence"/>
</dbReference>
<sequence>MGIVKIASGKPAAERRYSCGEDDLTRDDRMLLQSFPIHESYDSELAEVDCELAMSRGQMCNVPYGLYDLPDLTEVLSLETWNSCLTEDDRFCLAAYLPDMEQHDFITTMKELFNGDDMFFGSPLRSFFLRLNGGLCSPQVSQARELLMTLQRRKHYYFLKLYHDGMIGKFASTDKLLRTDTGASLREKVPFSHNQVYEKRFPCVGLSSSTLPITIKGETATVSPMKRAKLMDGSLTTHCSTRRNETAHVAKSEEMNSLESRIFYPLSDPRQNCRKPRKGVLKIRTGCASLIDGNKGIHHRPGLVLVDQLGMQRSSFCTPPHASANCENSSSHVNTISGTYTLMGKSQLGVQRTVPEKHNAVYPCMMLRGFYQPAANHSLAYSSEAYDTRECLHMKDLLKNFGHQNSIVQQSSPDPCARVNDGHQMNGYTTLHSTGNAESISEVLNLGKGAYPPHNNFSEQLETMRKYHNHDGMKLESPPAKPITEVEEARQFTYTYARRKPHKRSTMVEDTASPSVLDSMASMKAKAIKL</sequence>
<protein>
    <recommendedName>
        <fullName evidence="3">DEUBAD domain-containing protein</fullName>
    </recommendedName>
</protein>
<dbReference type="PANTHER" id="PTHR13052">
    <property type="entry name" value="NFRKB-RELATED"/>
    <property type="match status" value="1"/>
</dbReference>
<dbReference type="InterPro" id="IPR024867">
    <property type="entry name" value="NFRKB"/>
</dbReference>
<dbReference type="STRING" id="888268.A0A1E5VZZ1"/>